<protein>
    <submittedName>
        <fullName evidence="1">Uncharacterized protein</fullName>
    </submittedName>
</protein>
<dbReference type="HOGENOM" id="CLU_3345261_0_0_6"/>
<name>G9ER30_9GAMM</name>
<dbReference type="InParanoid" id="G9ER30"/>
<dbReference type="AlphaFoldDB" id="G9ER30"/>
<dbReference type="Proteomes" id="UP000002770">
    <property type="component" value="Unassembled WGS sequence"/>
</dbReference>
<proteinExistence type="predicted"/>
<evidence type="ECO:0000313" key="1">
    <source>
        <dbReference type="EMBL" id="EHL30231.1"/>
    </source>
</evidence>
<reference evidence="1 2" key="1">
    <citation type="journal article" date="2011" name="BMC Genomics">
        <title>Insight into cross-talk between intra-amoebal pathogens.</title>
        <authorList>
            <person name="Gimenez G."/>
            <person name="Bertelli C."/>
            <person name="Moliner C."/>
            <person name="Robert C."/>
            <person name="Raoult D."/>
            <person name="Fournier P.E."/>
            <person name="Greub G."/>
        </authorList>
    </citation>
    <scope>NUCLEOTIDE SEQUENCE [LARGE SCALE GENOMIC DNA]</scope>
    <source>
        <strain evidence="1 2">LLAP12</strain>
    </source>
</reference>
<evidence type="ECO:0000313" key="2">
    <source>
        <dbReference type="Proteomes" id="UP000002770"/>
    </source>
</evidence>
<organism evidence="1 2">
    <name type="scientific">Legionella drancourtii LLAP12</name>
    <dbReference type="NCBI Taxonomy" id="658187"/>
    <lineage>
        <taxon>Bacteria</taxon>
        <taxon>Pseudomonadati</taxon>
        <taxon>Pseudomonadota</taxon>
        <taxon>Gammaproteobacteria</taxon>
        <taxon>Legionellales</taxon>
        <taxon>Legionellaceae</taxon>
        <taxon>Legionella</taxon>
    </lineage>
</organism>
<sequence length="37" mass="4525">MCSYLMKWRFFTDNAGNDFELSEHFAIYRFSLLDPKM</sequence>
<dbReference type="EMBL" id="JH413833">
    <property type="protein sequence ID" value="EHL30231.1"/>
    <property type="molecule type" value="Genomic_DNA"/>
</dbReference>
<keyword evidence="2" id="KW-1185">Reference proteome</keyword>
<accession>G9ER30</accession>
<gene>
    <name evidence="1" type="ORF">LDG_7740</name>
</gene>